<evidence type="ECO:0000259" key="2">
    <source>
        <dbReference type="PROSITE" id="PS50878"/>
    </source>
</evidence>
<feature type="compositionally biased region" description="Basic residues" evidence="1">
    <location>
        <begin position="1"/>
        <end position="18"/>
    </location>
</feature>
<dbReference type="PROSITE" id="PS50878">
    <property type="entry name" value="RT_POL"/>
    <property type="match status" value="1"/>
</dbReference>
<dbReference type="Proteomes" id="UP000299102">
    <property type="component" value="Unassembled WGS sequence"/>
</dbReference>
<dbReference type="STRING" id="151549.A0A4C1SFH4"/>
<reference evidence="3 4" key="1">
    <citation type="journal article" date="2019" name="Commun. Biol.">
        <title>The bagworm genome reveals a unique fibroin gene that provides high tensile strength.</title>
        <authorList>
            <person name="Kono N."/>
            <person name="Nakamura H."/>
            <person name="Ohtoshi R."/>
            <person name="Tomita M."/>
            <person name="Numata K."/>
            <person name="Arakawa K."/>
        </authorList>
    </citation>
    <scope>NUCLEOTIDE SEQUENCE [LARGE SCALE GENOMIC DNA]</scope>
</reference>
<keyword evidence="3" id="KW-0548">Nucleotidyltransferase</keyword>
<feature type="domain" description="Reverse transcriptase" evidence="2">
    <location>
        <begin position="111"/>
        <end position="302"/>
    </location>
</feature>
<dbReference type="GO" id="GO:0003964">
    <property type="term" value="F:RNA-directed DNA polymerase activity"/>
    <property type="evidence" value="ECO:0007669"/>
    <property type="project" value="UniProtKB-KW"/>
</dbReference>
<dbReference type="EMBL" id="BGZK01003398">
    <property type="protein sequence ID" value="GBP00872.1"/>
    <property type="molecule type" value="Genomic_DNA"/>
</dbReference>
<sequence>MCRPKRFTKGQRLRRRPRAGSGFALHRTGRACGTASTGSSGKRENREDILLQTDSGLVLSPNESATLLAETFFPDDGSILTIRIMRKSEGKPTGMIVHPQLRDLPGWTHLYRAESWDTSPAWKVAAIKVIPKPGKDDYARPKSYRPIGLLPVLGKTVERMLVGRLQWHLMPKLQATQYGFMPQRGTEDALYDLMTYIYKELNLKKIVLMVSLDIEGAFDNAWWPALKAQLLAYNCPVNLYGMVKGYLRDREVIVRYAGGESRRGTSKGCIQGSIAGPTFWNLILDSLPENSGNSAYTFFRRG</sequence>
<comment type="caution">
    <text evidence="3">The sequence shown here is derived from an EMBL/GenBank/DDBJ whole genome shotgun (WGS) entry which is preliminary data.</text>
</comment>
<dbReference type="Pfam" id="PF00078">
    <property type="entry name" value="RVT_1"/>
    <property type="match status" value="1"/>
</dbReference>
<feature type="region of interest" description="Disordered" evidence="1">
    <location>
        <begin position="1"/>
        <end position="22"/>
    </location>
</feature>
<dbReference type="PANTHER" id="PTHR19446">
    <property type="entry name" value="REVERSE TRANSCRIPTASES"/>
    <property type="match status" value="1"/>
</dbReference>
<organism evidence="3 4">
    <name type="scientific">Eumeta variegata</name>
    <name type="common">Bagworm moth</name>
    <name type="synonym">Eumeta japonica</name>
    <dbReference type="NCBI Taxonomy" id="151549"/>
    <lineage>
        <taxon>Eukaryota</taxon>
        <taxon>Metazoa</taxon>
        <taxon>Ecdysozoa</taxon>
        <taxon>Arthropoda</taxon>
        <taxon>Hexapoda</taxon>
        <taxon>Insecta</taxon>
        <taxon>Pterygota</taxon>
        <taxon>Neoptera</taxon>
        <taxon>Endopterygota</taxon>
        <taxon>Lepidoptera</taxon>
        <taxon>Glossata</taxon>
        <taxon>Ditrysia</taxon>
        <taxon>Tineoidea</taxon>
        <taxon>Psychidae</taxon>
        <taxon>Oiketicinae</taxon>
        <taxon>Eumeta</taxon>
    </lineage>
</organism>
<dbReference type="CDD" id="cd01650">
    <property type="entry name" value="RT_nLTR_like"/>
    <property type="match status" value="1"/>
</dbReference>
<dbReference type="InterPro" id="IPR043502">
    <property type="entry name" value="DNA/RNA_pol_sf"/>
</dbReference>
<dbReference type="OrthoDB" id="411871at2759"/>
<dbReference type="AlphaFoldDB" id="A0A4C1SFH4"/>
<evidence type="ECO:0000313" key="3">
    <source>
        <dbReference type="EMBL" id="GBP00872.1"/>
    </source>
</evidence>
<dbReference type="SUPFAM" id="SSF56672">
    <property type="entry name" value="DNA/RNA polymerases"/>
    <property type="match status" value="1"/>
</dbReference>
<name>A0A4C1SFH4_EUMVA</name>
<dbReference type="InterPro" id="IPR000477">
    <property type="entry name" value="RT_dom"/>
</dbReference>
<keyword evidence="3" id="KW-0808">Transferase</keyword>
<evidence type="ECO:0000256" key="1">
    <source>
        <dbReference type="SAM" id="MobiDB-lite"/>
    </source>
</evidence>
<gene>
    <name evidence="3" type="primary">pol</name>
    <name evidence="3" type="ORF">EVAR_50152_1</name>
</gene>
<evidence type="ECO:0000313" key="4">
    <source>
        <dbReference type="Proteomes" id="UP000299102"/>
    </source>
</evidence>
<keyword evidence="3" id="KW-0695">RNA-directed DNA polymerase</keyword>
<keyword evidence="4" id="KW-1185">Reference proteome</keyword>
<proteinExistence type="predicted"/>
<accession>A0A4C1SFH4</accession>
<protein>
    <submittedName>
        <fullName evidence="3">RNA-directed DNA polymerase from mobile element jockey</fullName>
    </submittedName>
</protein>